<proteinExistence type="inferred from homology"/>
<dbReference type="RefSeq" id="XP_033811777.1">
    <property type="nucleotide sequence ID" value="XM_033955886.1"/>
</dbReference>
<dbReference type="InterPro" id="IPR043597">
    <property type="entry name" value="TPH_dom"/>
</dbReference>
<gene>
    <name evidence="11 12 13" type="primary">TCHP</name>
</gene>
<comment type="similarity">
    <text evidence="2">Belongs to the TCHP family.</text>
</comment>
<evidence type="ECO:0000313" key="13">
    <source>
        <dbReference type="RefSeq" id="XP_033811779.1"/>
    </source>
</evidence>
<dbReference type="Proteomes" id="UP000515159">
    <property type="component" value="Chromosome 8"/>
</dbReference>
<evidence type="ECO:0000313" key="10">
    <source>
        <dbReference type="Proteomes" id="UP000515159"/>
    </source>
</evidence>
<dbReference type="KEGG" id="gsh:117365434"/>
<dbReference type="PANTHER" id="PTHR31183:SF2">
    <property type="entry name" value="TRICHOPLEIN KERATIN FILAMENT-BINDING PROTEIN"/>
    <property type="match status" value="1"/>
</dbReference>
<evidence type="ECO:0000259" key="9">
    <source>
        <dbReference type="Pfam" id="PF13868"/>
    </source>
</evidence>
<dbReference type="GO" id="GO:0006915">
    <property type="term" value="P:apoptotic process"/>
    <property type="evidence" value="ECO:0007669"/>
    <property type="project" value="TreeGrafter"/>
</dbReference>
<evidence type="ECO:0000256" key="5">
    <source>
        <dbReference type="ARBA" id="ARBA00023054"/>
    </source>
</evidence>
<keyword evidence="5 7" id="KW-0175">Coiled coil</keyword>
<name>A0A6P8S3B6_GEOSA</name>
<dbReference type="GO" id="GO:0005813">
    <property type="term" value="C:centrosome"/>
    <property type="evidence" value="ECO:0007669"/>
    <property type="project" value="UniProtKB-SubCell"/>
</dbReference>
<dbReference type="Pfam" id="PF13868">
    <property type="entry name" value="TPH"/>
    <property type="match status" value="1"/>
</dbReference>
<dbReference type="GO" id="GO:0045095">
    <property type="term" value="C:keratin filament"/>
    <property type="evidence" value="ECO:0007669"/>
    <property type="project" value="TreeGrafter"/>
</dbReference>
<evidence type="ECO:0000256" key="8">
    <source>
        <dbReference type="SAM" id="MobiDB-lite"/>
    </source>
</evidence>
<keyword evidence="10" id="KW-1185">Reference proteome</keyword>
<evidence type="ECO:0000313" key="12">
    <source>
        <dbReference type="RefSeq" id="XP_033811778.1"/>
    </source>
</evidence>
<keyword evidence="4" id="KW-0963">Cytoplasm</keyword>
<evidence type="ECO:0000256" key="7">
    <source>
        <dbReference type="SAM" id="Coils"/>
    </source>
</evidence>
<comment type="subcellular location">
    <subcellularLocation>
        <location evidence="1">Cytoplasm</location>
        <location evidence="1">Cytoskeleton</location>
        <location evidence="1">Microtubule organizing center</location>
        <location evidence="1">Centrosome</location>
    </subcellularLocation>
</comment>
<protein>
    <recommendedName>
        <fullName evidence="3">Trichoplein keratin filament-binding protein</fullName>
    </recommendedName>
</protein>
<evidence type="ECO:0000256" key="3">
    <source>
        <dbReference type="ARBA" id="ARBA00017328"/>
    </source>
</evidence>
<sequence>MALPTFPSYWHNRNKALEHQIVRQREQEARNRHQWELTSQYFKQSNICSDKQAQWSSRQSYQQSMTAYNREKQKDEKRTKLILRREQLGKLLQEEQDLFEAELRDVKQSKDSYIAENKERADGLRSAREERRKQVAEDLMYEHWKKNNTRLREVESTLHKKHVVNAWGDQVSEKKQQESAHQEEKKRFENEYEQARREAMERMKEKEARRKQEEKWRAEILCQQMDELNLRETEAKNLKKEQEDLLKQQWELEELEEQRKQMEEHRKKSELGRFLSRQYNAQLKRRAEQIREELEMDMKILSALIEKEDEDQRQLTARKEQAAADAAWMKRVIEEQLHLEKEREAEVDMLFREEAKHVWAKREEEWEREKRARDRLMKEVLTGRQSQIQEKIELNQLAQKQSLKQREQLIKNLEEEKLLTARERTEQEELKTARKQELETQITEQRLKEQEDLLRKKEDAREEKLAEEQFEDFLKQEEELMSQRGYQEKVYNRPRTAWS</sequence>
<evidence type="ECO:0000256" key="1">
    <source>
        <dbReference type="ARBA" id="ARBA00004300"/>
    </source>
</evidence>
<feature type="compositionally biased region" description="Basic and acidic residues" evidence="8">
    <location>
        <begin position="171"/>
        <end position="189"/>
    </location>
</feature>
<dbReference type="PANTHER" id="PTHR31183">
    <property type="entry name" value="TRICHOPLEIN KERATIN FILAMENT-BINDING PROTEIN FAMILY MEMBER"/>
    <property type="match status" value="1"/>
</dbReference>
<dbReference type="AlphaFoldDB" id="A0A6P8S3B6"/>
<feature type="coiled-coil region" evidence="7">
    <location>
        <begin position="396"/>
        <end position="467"/>
    </location>
</feature>
<evidence type="ECO:0000313" key="11">
    <source>
        <dbReference type="RefSeq" id="XP_033811777.1"/>
    </source>
</evidence>
<feature type="domain" description="Trichohyalin-plectin-homology" evidence="9">
    <location>
        <begin position="145"/>
        <end position="479"/>
    </location>
</feature>
<dbReference type="GeneID" id="117365434"/>
<evidence type="ECO:0000256" key="4">
    <source>
        <dbReference type="ARBA" id="ARBA00022490"/>
    </source>
</evidence>
<dbReference type="OrthoDB" id="6431598at2759"/>
<keyword evidence="6" id="KW-0206">Cytoskeleton</keyword>
<keyword evidence="11 12" id="KW-0416">Keratin</keyword>
<feature type="region of interest" description="Disordered" evidence="8">
    <location>
        <begin position="170"/>
        <end position="189"/>
    </location>
</feature>
<dbReference type="RefSeq" id="XP_033811779.1">
    <property type="nucleotide sequence ID" value="XM_033955888.1"/>
</dbReference>
<accession>A0A6P8S3B6</accession>
<dbReference type="CTD" id="84260"/>
<evidence type="ECO:0000256" key="2">
    <source>
        <dbReference type="ARBA" id="ARBA00010777"/>
    </source>
</evidence>
<dbReference type="InterPro" id="IPR043596">
    <property type="entry name" value="CFAP53/TCHP"/>
</dbReference>
<dbReference type="RefSeq" id="XP_033811778.1">
    <property type="nucleotide sequence ID" value="XM_033955887.1"/>
</dbReference>
<evidence type="ECO:0000256" key="6">
    <source>
        <dbReference type="ARBA" id="ARBA00023212"/>
    </source>
</evidence>
<reference evidence="11 12" key="1">
    <citation type="submission" date="2025-04" db="UniProtKB">
        <authorList>
            <consortium name="RefSeq"/>
        </authorList>
    </citation>
    <scope>IDENTIFICATION</scope>
</reference>
<organism evidence="10 12">
    <name type="scientific">Geotrypetes seraphini</name>
    <name type="common">Gaboon caecilian</name>
    <name type="synonym">Caecilia seraphini</name>
    <dbReference type="NCBI Taxonomy" id="260995"/>
    <lineage>
        <taxon>Eukaryota</taxon>
        <taxon>Metazoa</taxon>
        <taxon>Chordata</taxon>
        <taxon>Craniata</taxon>
        <taxon>Vertebrata</taxon>
        <taxon>Euteleostomi</taxon>
        <taxon>Amphibia</taxon>
        <taxon>Gymnophiona</taxon>
        <taxon>Geotrypetes</taxon>
    </lineage>
</organism>